<keyword evidence="6" id="KW-1185">Reference proteome</keyword>
<dbReference type="Pfam" id="PF11258">
    <property type="entry name" value="DUF3048"/>
    <property type="match status" value="1"/>
</dbReference>
<dbReference type="Pfam" id="PF17479">
    <property type="entry name" value="DUF3048_C"/>
    <property type="match status" value="1"/>
</dbReference>
<dbReference type="InterPro" id="IPR021416">
    <property type="entry name" value="DUF3048_N"/>
</dbReference>
<keyword evidence="2" id="KW-0732">Signal</keyword>
<dbReference type="InterPro" id="IPR023158">
    <property type="entry name" value="YerB-like_sf"/>
</dbReference>
<feature type="region of interest" description="Disordered" evidence="1">
    <location>
        <begin position="28"/>
        <end position="56"/>
    </location>
</feature>
<evidence type="ECO:0000259" key="3">
    <source>
        <dbReference type="Pfam" id="PF11258"/>
    </source>
</evidence>
<dbReference type="AlphaFoldDB" id="A0A6L5Y0T3"/>
<evidence type="ECO:0000313" key="5">
    <source>
        <dbReference type="EMBL" id="MSS64018.1"/>
    </source>
</evidence>
<evidence type="ECO:0000256" key="2">
    <source>
        <dbReference type="SAM" id="SignalP"/>
    </source>
</evidence>
<organism evidence="5 6">
    <name type="scientific">Velocimicrobium porci</name>
    <dbReference type="NCBI Taxonomy" id="2606634"/>
    <lineage>
        <taxon>Bacteria</taxon>
        <taxon>Bacillati</taxon>
        <taxon>Bacillota</taxon>
        <taxon>Clostridia</taxon>
        <taxon>Lachnospirales</taxon>
        <taxon>Lachnospiraceae</taxon>
        <taxon>Velocimicrobium</taxon>
    </lineage>
</organism>
<dbReference type="Gene3D" id="3.50.90.10">
    <property type="entry name" value="YerB-like"/>
    <property type="match status" value="1"/>
</dbReference>
<feature type="chain" id="PRO_5039290668" evidence="2">
    <location>
        <begin position="22"/>
        <end position="360"/>
    </location>
</feature>
<evidence type="ECO:0000313" key="6">
    <source>
        <dbReference type="Proteomes" id="UP000482209"/>
    </source>
</evidence>
<evidence type="ECO:0000256" key="1">
    <source>
        <dbReference type="SAM" id="MobiDB-lite"/>
    </source>
</evidence>
<dbReference type="InterPro" id="IPR035328">
    <property type="entry name" value="DUF3048_C"/>
</dbReference>
<feature type="domain" description="DUF3048" evidence="4">
    <location>
        <begin position="231"/>
        <end position="342"/>
    </location>
</feature>
<dbReference type="Proteomes" id="UP000482209">
    <property type="component" value="Unassembled WGS sequence"/>
</dbReference>
<sequence>MKKIKWICVLLLFAVAFTGCKKEDTKVSKEQVVQKETKKEESKQEKEENHDGEAKSRLTGLWVDEKIAKKRPYAVMLNNIKFASPQSSTEQASILYEAVVEGGITRLMGLYEDFDSDRIGSARSARHYYVSIADEYDAIYVHYGQTPWAIDKMKQLGVDNLSGLEAVGSTVFYRDNSIKAPHNAFASKKGILKGTEIKGYRTEYKKENQNHFNFYDKEQTIKNGKEAKKVELGFSSYTTPYFKYDKKDKTYYRWQFGEPHIDAQTKKQLHFKNLILQFVKQWDIGTKDYQTMDIENSSGTGYYITNGKATEITWKKKEASHEMYYYDLDGNILSINPGKSYIALYPEKQKELLKFYSEEK</sequence>
<gene>
    <name evidence="5" type="ORF">FYJ58_09040</name>
</gene>
<proteinExistence type="predicted"/>
<dbReference type="PROSITE" id="PS51257">
    <property type="entry name" value="PROKAR_LIPOPROTEIN"/>
    <property type="match status" value="1"/>
</dbReference>
<comment type="caution">
    <text evidence="5">The sequence shown here is derived from an EMBL/GenBank/DDBJ whole genome shotgun (WGS) entry which is preliminary data.</text>
</comment>
<dbReference type="SUPFAM" id="SSF159774">
    <property type="entry name" value="YerB-like"/>
    <property type="match status" value="1"/>
</dbReference>
<name>A0A6L5Y0T3_9FIRM</name>
<reference evidence="5 6" key="1">
    <citation type="submission" date="2019-08" db="EMBL/GenBank/DDBJ databases">
        <title>In-depth cultivation of the pig gut microbiome towards novel bacterial diversity and tailored functional studies.</title>
        <authorList>
            <person name="Wylensek D."/>
            <person name="Hitch T.C.A."/>
            <person name="Clavel T."/>
        </authorList>
    </citation>
    <scope>NUCLEOTIDE SEQUENCE [LARGE SCALE GENOMIC DNA]</scope>
    <source>
        <strain evidence="5 6">WCA-693-APC-MOT-I</strain>
    </source>
</reference>
<accession>A0A6L5Y0T3</accession>
<dbReference type="RefSeq" id="WP_154519423.1">
    <property type="nucleotide sequence ID" value="NZ_VUMT01000012.1"/>
</dbReference>
<evidence type="ECO:0000259" key="4">
    <source>
        <dbReference type="Pfam" id="PF17479"/>
    </source>
</evidence>
<protein>
    <submittedName>
        <fullName evidence="5">DUF3048 domain-containing protein</fullName>
    </submittedName>
</protein>
<feature type="signal peptide" evidence="2">
    <location>
        <begin position="1"/>
        <end position="21"/>
    </location>
</feature>
<feature type="domain" description="DUF3048" evidence="3">
    <location>
        <begin position="58"/>
        <end position="200"/>
    </location>
</feature>
<dbReference type="EMBL" id="VUMT01000012">
    <property type="protein sequence ID" value="MSS64018.1"/>
    <property type="molecule type" value="Genomic_DNA"/>
</dbReference>